<dbReference type="GO" id="GO:0009314">
    <property type="term" value="P:response to radiation"/>
    <property type="evidence" value="ECO:0007669"/>
    <property type="project" value="TreeGrafter"/>
</dbReference>
<dbReference type="SUPFAM" id="SSF56672">
    <property type="entry name" value="DNA/RNA polymerases"/>
    <property type="match status" value="1"/>
</dbReference>
<keyword evidence="11" id="KW-1185">Reference proteome</keyword>
<dbReference type="GO" id="GO:0005634">
    <property type="term" value="C:nucleus"/>
    <property type="evidence" value="ECO:0007669"/>
    <property type="project" value="UniProtKB-SubCell"/>
</dbReference>
<dbReference type="Gene3D" id="1.10.150.20">
    <property type="entry name" value="5' to 3' exonuclease, C-terminal subdomain"/>
    <property type="match status" value="1"/>
</dbReference>
<dbReference type="PROSITE" id="PS50173">
    <property type="entry name" value="UMUC"/>
    <property type="match status" value="1"/>
</dbReference>
<dbReference type="GO" id="GO:0003887">
    <property type="term" value="F:DNA-directed DNA polymerase activity"/>
    <property type="evidence" value="ECO:0007669"/>
    <property type="project" value="TreeGrafter"/>
</dbReference>
<dbReference type="PANTHER" id="PTHR45873">
    <property type="entry name" value="DNA POLYMERASE ETA"/>
    <property type="match status" value="1"/>
</dbReference>
<gene>
    <name evidence="10" type="ORF">CANCADRAFT_19410</name>
</gene>
<dbReference type="FunFam" id="3.40.1170.60:FF:000008">
    <property type="entry name" value="DNA polymerase eta subunit"/>
    <property type="match status" value="1"/>
</dbReference>
<evidence type="ECO:0000256" key="2">
    <source>
        <dbReference type="ARBA" id="ARBA00022679"/>
    </source>
</evidence>
<dbReference type="InterPro" id="IPR052230">
    <property type="entry name" value="DNA_polymerase_eta"/>
</dbReference>
<dbReference type="OrthoDB" id="5723at2759"/>
<dbReference type="InterPro" id="IPR043128">
    <property type="entry name" value="Rev_trsase/Diguanyl_cyclase"/>
</dbReference>
<dbReference type="GO" id="GO:0003684">
    <property type="term" value="F:damaged DNA binding"/>
    <property type="evidence" value="ECO:0007669"/>
    <property type="project" value="InterPro"/>
</dbReference>
<dbReference type="GO" id="GO:0007064">
    <property type="term" value="P:mitotic sister chromatid cohesion"/>
    <property type="evidence" value="ECO:0007669"/>
    <property type="project" value="UniProtKB-ARBA"/>
</dbReference>
<dbReference type="Proteomes" id="UP000095023">
    <property type="component" value="Unassembled WGS sequence"/>
</dbReference>
<evidence type="ECO:0000256" key="8">
    <source>
        <dbReference type="ARBA" id="ARBA00023242"/>
    </source>
</evidence>
<sequence length="400" mass="45412">LSRFTYGDILRLKSPTSDEARNAIKSTSSRPLKAVIHIDLDAFYAQCESVRLKLPPSAPLACQQWANVIAVNYAARDFGITRHSSAQQCKEVCPNIVLAHVACFKEGEESWAYHPNPDRDHYKACLDPYRRESRKIMSIFKQFTDIIEKASIDESFLDVSDKAAEIITAQFPEIFSLPVDQSMLSKHLPLPSQKIYPEWIGENVEVYGIESLDEKISLDWDDVLVLVTSKIASEMRKKVHEELSYTCSAGISVTKSISKLASTYKKPNGQTVVLPAFVKDFLANNFEFTDIRGFGGKLGDEIRRKLSLPEEKTIARLLEISRKEMENKLGKDTATWVYDEIRGEHSQDLITRTDIKSMQSVKNFRQPLENVARVHAWLKIFVFDLTGRLSDADEEDSKNL</sequence>
<evidence type="ECO:0000313" key="11">
    <source>
        <dbReference type="Proteomes" id="UP000095023"/>
    </source>
</evidence>
<evidence type="ECO:0000256" key="5">
    <source>
        <dbReference type="ARBA" id="ARBA00022771"/>
    </source>
</evidence>
<keyword evidence="8" id="KW-0539">Nucleus</keyword>
<dbReference type="GO" id="GO:0008270">
    <property type="term" value="F:zinc ion binding"/>
    <property type="evidence" value="ECO:0007669"/>
    <property type="project" value="UniProtKB-KW"/>
</dbReference>
<keyword evidence="2" id="KW-0808">Transferase</keyword>
<keyword evidence="5" id="KW-0863">Zinc-finger</keyword>
<dbReference type="EMBL" id="KV453842">
    <property type="protein sequence ID" value="ODV90745.1"/>
    <property type="molecule type" value="Genomic_DNA"/>
</dbReference>
<dbReference type="Pfam" id="PF21704">
    <property type="entry name" value="POLH-Rev1_HhH"/>
    <property type="match status" value="1"/>
</dbReference>
<dbReference type="Pfam" id="PF00817">
    <property type="entry name" value="IMS"/>
    <property type="match status" value="1"/>
</dbReference>
<dbReference type="InterPro" id="IPR036775">
    <property type="entry name" value="DNA_pol_Y-fam_lit_finger_sf"/>
</dbReference>
<accession>A0A1E4TG47</accession>
<dbReference type="Gene3D" id="3.30.70.270">
    <property type="match status" value="1"/>
</dbReference>
<feature type="non-terminal residue" evidence="10">
    <location>
        <position position="1"/>
    </location>
</feature>
<evidence type="ECO:0000313" key="10">
    <source>
        <dbReference type="EMBL" id="ODV90745.1"/>
    </source>
</evidence>
<name>A0A1E4TG47_9ASCO</name>
<dbReference type="AlphaFoldDB" id="A0A1E4TG47"/>
<keyword evidence="6" id="KW-0862">Zinc</keyword>
<dbReference type="InterPro" id="IPR043502">
    <property type="entry name" value="DNA/RNA_pol_sf"/>
</dbReference>
<keyword evidence="7" id="KW-0234">DNA repair</keyword>
<comment type="subcellular location">
    <subcellularLocation>
        <location evidence="1">Nucleus</location>
    </subcellularLocation>
</comment>
<feature type="domain" description="UmuC" evidence="9">
    <location>
        <begin position="35"/>
        <end position="295"/>
    </location>
</feature>
<evidence type="ECO:0000256" key="1">
    <source>
        <dbReference type="ARBA" id="ARBA00004123"/>
    </source>
</evidence>
<dbReference type="GO" id="GO:0070987">
    <property type="term" value="P:error-free translesion synthesis"/>
    <property type="evidence" value="ECO:0007669"/>
    <property type="project" value="UniProtKB-ARBA"/>
</dbReference>
<evidence type="ECO:0000256" key="3">
    <source>
        <dbReference type="ARBA" id="ARBA00022723"/>
    </source>
</evidence>
<organism evidence="10 11">
    <name type="scientific">Tortispora caseinolytica NRRL Y-17796</name>
    <dbReference type="NCBI Taxonomy" id="767744"/>
    <lineage>
        <taxon>Eukaryota</taxon>
        <taxon>Fungi</taxon>
        <taxon>Dikarya</taxon>
        <taxon>Ascomycota</taxon>
        <taxon>Saccharomycotina</taxon>
        <taxon>Trigonopsidomycetes</taxon>
        <taxon>Trigonopsidales</taxon>
        <taxon>Trigonopsidaceae</taxon>
        <taxon>Tortispora</taxon>
    </lineage>
</organism>
<dbReference type="GO" id="GO:0035861">
    <property type="term" value="C:site of double-strand break"/>
    <property type="evidence" value="ECO:0007669"/>
    <property type="project" value="TreeGrafter"/>
</dbReference>
<dbReference type="GO" id="GO:0005657">
    <property type="term" value="C:replication fork"/>
    <property type="evidence" value="ECO:0007669"/>
    <property type="project" value="UniProtKB-ARBA"/>
</dbReference>
<keyword evidence="4" id="KW-0227">DNA damage</keyword>
<dbReference type="Gene3D" id="3.30.1490.100">
    <property type="entry name" value="DNA polymerase, Y-family, little finger domain"/>
    <property type="match status" value="1"/>
</dbReference>
<dbReference type="GO" id="GO:0042276">
    <property type="term" value="P:error-prone translesion synthesis"/>
    <property type="evidence" value="ECO:0007669"/>
    <property type="project" value="TreeGrafter"/>
</dbReference>
<reference evidence="11" key="1">
    <citation type="submission" date="2016-02" db="EMBL/GenBank/DDBJ databases">
        <title>Comparative genomics of biotechnologically important yeasts.</title>
        <authorList>
            <consortium name="DOE Joint Genome Institute"/>
            <person name="Riley R."/>
            <person name="Haridas S."/>
            <person name="Wolfe K.H."/>
            <person name="Lopes M.R."/>
            <person name="Hittinger C.T."/>
            <person name="Goker M."/>
            <person name="Salamov A."/>
            <person name="Wisecaver J."/>
            <person name="Long T.M."/>
            <person name="Aerts A.L."/>
            <person name="Barry K."/>
            <person name="Choi C."/>
            <person name="Clum A."/>
            <person name="Coughlan A.Y."/>
            <person name="Deshpande S."/>
            <person name="Douglass A.P."/>
            <person name="Hanson S.J."/>
            <person name="Klenk H.-P."/>
            <person name="Labutti K."/>
            <person name="Lapidus A."/>
            <person name="Lindquist E."/>
            <person name="Lipzen A."/>
            <person name="Meier-Kolthoff J.P."/>
            <person name="Ohm R.A."/>
            <person name="Otillar R.P."/>
            <person name="Pangilinan J."/>
            <person name="Peng Y."/>
            <person name="Rokas A."/>
            <person name="Rosa C.A."/>
            <person name="Scheuner C."/>
            <person name="Sibirny A.A."/>
            <person name="Slot J.C."/>
            <person name="Stielow J.B."/>
            <person name="Sun H."/>
            <person name="Kurtzman C.P."/>
            <person name="Blackwell M."/>
            <person name="Jeffries T.W."/>
            <person name="Grigoriev I.V."/>
        </authorList>
    </citation>
    <scope>NUCLEOTIDE SEQUENCE [LARGE SCALE GENOMIC DNA]</scope>
    <source>
        <strain evidence="11">NRRL Y-17796</strain>
    </source>
</reference>
<evidence type="ECO:0000256" key="4">
    <source>
        <dbReference type="ARBA" id="ARBA00022763"/>
    </source>
</evidence>
<keyword evidence="3" id="KW-0479">Metal-binding</keyword>
<evidence type="ECO:0000256" key="6">
    <source>
        <dbReference type="ARBA" id="ARBA00022833"/>
    </source>
</evidence>
<dbReference type="SUPFAM" id="SSF100879">
    <property type="entry name" value="Lesion bypass DNA polymerase (Y-family), little finger domain"/>
    <property type="match status" value="1"/>
</dbReference>
<evidence type="ECO:0000259" key="9">
    <source>
        <dbReference type="PROSITE" id="PS50173"/>
    </source>
</evidence>
<evidence type="ECO:0000256" key="7">
    <source>
        <dbReference type="ARBA" id="ARBA00023204"/>
    </source>
</evidence>
<dbReference type="PANTHER" id="PTHR45873:SF1">
    <property type="entry name" value="DNA POLYMERASE ETA"/>
    <property type="match status" value="1"/>
</dbReference>
<dbReference type="InterPro" id="IPR001126">
    <property type="entry name" value="UmuC"/>
</dbReference>
<protein>
    <recommendedName>
        <fullName evidence="9">UmuC domain-containing protein</fullName>
    </recommendedName>
</protein>
<proteinExistence type="predicted"/>
<dbReference type="Gene3D" id="3.40.1170.60">
    <property type="match status" value="1"/>
</dbReference>
<dbReference type="GO" id="GO:0006281">
    <property type="term" value="P:DNA repair"/>
    <property type="evidence" value="ECO:0007669"/>
    <property type="project" value="UniProtKB-KW"/>
</dbReference>
<feature type="non-terminal residue" evidence="10">
    <location>
        <position position="400"/>
    </location>
</feature>